<dbReference type="InParanoid" id="H1XP74"/>
<dbReference type="PaxDb" id="880073-Calab_2579"/>
<evidence type="ECO:0000313" key="2">
    <source>
        <dbReference type="EMBL" id="APF18158.1"/>
    </source>
</evidence>
<evidence type="ECO:0000256" key="1">
    <source>
        <dbReference type="SAM" id="Phobius"/>
    </source>
</evidence>
<reference evidence="3 4" key="1">
    <citation type="submission" date="2011-09" db="EMBL/GenBank/DDBJ databases">
        <title>The permanent draft genome of Caldithrix abyssi DSM 13497.</title>
        <authorList>
            <consortium name="US DOE Joint Genome Institute (JGI-PGF)"/>
            <person name="Lucas S."/>
            <person name="Han J."/>
            <person name="Lapidus A."/>
            <person name="Bruce D."/>
            <person name="Goodwin L."/>
            <person name="Pitluck S."/>
            <person name="Peters L."/>
            <person name="Kyrpides N."/>
            <person name="Mavromatis K."/>
            <person name="Ivanova N."/>
            <person name="Mikhailova N."/>
            <person name="Chertkov O."/>
            <person name="Detter J.C."/>
            <person name="Tapia R."/>
            <person name="Han C."/>
            <person name="Land M."/>
            <person name="Hauser L."/>
            <person name="Markowitz V."/>
            <person name="Cheng J.-F."/>
            <person name="Hugenholtz P."/>
            <person name="Woyke T."/>
            <person name="Wu D."/>
            <person name="Spring S."/>
            <person name="Brambilla E."/>
            <person name="Klenk H.-P."/>
            <person name="Eisen J.A."/>
        </authorList>
    </citation>
    <scope>NUCLEOTIDE SEQUENCE [LARGE SCALE GENOMIC DNA]</scope>
    <source>
        <strain evidence="3 4">DSM 13497</strain>
    </source>
</reference>
<reference evidence="2 5" key="2">
    <citation type="submission" date="2016-11" db="EMBL/GenBank/DDBJ databases">
        <title>Genomic analysis of Caldithrix abyssi and proposal of a novel bacterial phylum Caldithrichaeota.</title>
        <authorList>
            <person name="Kublanov I."/>
            <person name="Sigalova O."/>
            <person name="Gavrilov S."/>
            <person name="Lebedinsky A."/>
            <person name="Ivanova N."/>
            <person name="Daum C."/>
            <person name="Reddy T."/>
            <person name="Klenk H.P."/>
            <person name="Goker M."/>
            <person name="Reva O."/>
            <person name="Miroshnichenko M."/>
            <person name="Kyprides N."/>
            <person name="Woyke T."/>
            <person name="Gelfand M."/>
        </authorList>
    </citation>
    <scope>NUCLEOTIDE SEQUENCE [LARGE SCALE GENOMIC DNA]</scope>
    <source>
        <strain evidence="2 5">LF13</strain>
    </source>
</reference>
<dbReference type="STRING" id="880073.Cabys_1409"/>
<dbReference type="EMBL" id="CP018099">
    <property type="protein sequence ID" value="APF18158.1"/>
    <property type="molecule type" value="Genomic_DNA"/>
</dbReference>
<protein>
    <submittedName>
        <fullName evidence="3">Uncharacterized protein</fullName>
    </submittedName>
</protein>
<evidence type="ECO:0000313" key="3">
    <source>
        <dbReference type="EMBL" id="EHO42189.1"/>
    </source>
</evidence>
<accession>H1XP74</accession>
<evidence type="ECO:0000313" key="4">
    <source>
        <dbReference type="Proteomes" id="UP000004671"/>
    </source>
</evidence>
<keyword evidence="4" id="KW-1185">Reference proteome</keyword>
<dbReference type="HOGENOM" id="CLU_1493540_0_0_0"/>
<feature type="transmembrane region" description="Helical" evidence="1">
    <location>
        <begin position="18"/>
        <end position="41"/>
    </location>
</feature>
<organism evidence="3 4">
    <name type="scientific">Caldithrix abyssi DSM 13497</name>
    <dbReference type="NCBI Taxonomy" id="880073"/>
    <lineage>
        <taxon>Bacteria</taxon>
        <taxon>Pseudomonadati</taxon>
        <taxon>Calditrichota</taxon>
        <taxon>Calditrichia</taxon>
        <taxon>Calditrichales</taxon>
        <taxon>Calditrichaceae</taxon>
        <taxon>Caldithrix</taxon>
    </lineage>
</organism>
<dbReference type="AlphaFoldDB" id="H1XP74"/>
<keyword evidence="1" id="KW-0472">Membrane</keyword>
<proteinExistence type="predicted"/>
<feature type="transmembrane region" description="Helical" evidence="1">
    <location>
        <begin position="122"/>
        <end position="143"/>
    </location>
</feature>
<dbReference type="Proteomes" id="UP000004671">
    <property type="component" value="Chromosome"/>
</dbReference>
<dbReference type="Proteomes" id="UP000183868">
    <property type="component" value="Chromosome"/>
</dbReference>
<evidence type="ECO:0000313" key="5">
    <source>
        <dbReference type="Proteomes" id="UP000183868"/>
    </source>
</evidence>
<feature type="transmembrane region" description="Helical" evidence="1">
    <location>
        <begin position="149"/>
        <end position="168"/>
    </location>
</feature>
<gene>
    <name evidence="2" type="ORF">Cabys_1409</name>
    <name evidence="3" type="ORF">Calab_2579</name>
</gene>
<keyword evidence="1" id="KW-1133">Transmembrane helix</keyword>
<sequence length="180" mass="20984">MDEEFRQKVRNLYRVNRILWFSIFGGVAMLLLVGYLFYYMGSIPPRQTSGADSLGTIVLIIALILLYVVFHMKRTYLDPKKLVWRAKQKNLQITNVDLADFMAQFGERADVMAKTLILLRRYYMVIWSIANLITLLGFIEFIITGEVRVLFVYGLVSVYSLLINYPSFKIIERCYEIING</sequence>
<dbReference type="KEGG" id="caby:Cabys_1409"/>
<dbReference type="EMBL" id="CM001402">
    <property type="protein sequence ID" value="EHO42189.1"/>
    <property type="molecule type" value="Genomic_DNA"/>
</dbReference>
<feature type="transmembrane region" description="Helical" evidence="1">
    <location>
        <begin position="53"/>
        <end position="70"/>
    </location>
</feature>
<name>H1XP74_CALAY</name>
<keyword evidence="1" id="KW-0812">Transmembrane</keyword>
<dbReference type="RefSeq" id="WP_006929457.1">
    <property type="nucleotide sequence ID" value="NZ_CM001402.1"/>
</dbReference>